<evidence type="ECO:0000313" key="1">
    <source>
        <dbReference type="EMBL" id="RCS41457.1"/>
    </source>
</evidence>
<dbReference type="OrthoDB" id="9881038at2"/>
<accession>A0A368KL21</accession>
<comment type="caution">
    <text evidence="1">The sequence shown here is derived from an EMBL/GenBank/DDBJ whole genome shotgun (WGS) entry which is preliminary data.</text>
</comment>
<name>A0A368KL21_9BACT</name>
<gene>
    <name evidence="1" type="ORF">DTL42_23165</name>
</gene>
<dbReference type="Proteomes" id="UP000253562">
    <property type="component" value="Unassembled WGS sequence"/>
</dbReference>
<dbReference type="AlphaFoldDB" id="A0A368KL21"/>
<dbReference type="EMBL" id="QPEX01000045">
    <property type="protein sequence ID" value="RCS41457.1"/>
    <property type="molecule type" value="Genomic_DNA"/>
</dbReference>
<protein>
    <submittedName>
        <fullName evidence="1">Uncharacterized protein</fullName>
    </submittedName>
</protein>
<evidence type="ECO:0000313" key="2">
    <source>
        <dbReference type="Proteomes" id="UP000253562"/>
    </source>
</evidence>
<organism evidence="1 2">
    <name type="scientific">Bremerella cremea</name>
    <dbReference type="NCBI Taxonomy" id="1031537"/>
    <lineage>
        <taxon>Bacteria</taxon>
        <taxon>Pseudomonadati</taxon>
        <taxon>Planctomycetota</taxon>
        <taxon>Planctomycetia</taxon>
        <taxon>Pirellulales</taxon>
        <taxon>Pirellulaceae</taxon>
        <taxon>Bremerella</taxon>
    </lineage>
</organism>
<proteinExistence type="predicted"/>
<reference evidence="1 2" key="1">
    <citation type="submission" date="2018-07" db="EMBL/GenBank/DDBJ databases">
        <title>Comparative genomes isolates from brazilian mangrove.</title>
        <authorList>
            <person name="De Araujo J.E."/>
            <person name="Taketani R.G."/>
            <person name="Silva M.C.P."/>
            <person name="Lourenco M.V."/>
            <person name="Oliveira V.M."/>
            <person name="Andreote F.D."/>
        </authorList>
    </citation>
    <scope>NUCLEOTIDE SEQUENCE [LARGE SCALE GENOMIC DNA]</scope>
    <source>
        <strain evidence="1 2">HEX PRIS-MGV</strain>
    </source>
</reference>
<dbReference type="RefSeq" id="WP_114372684.1">
    <property type="nucleotide sequence ID" value="NZ_QPEX01000045.1"/>
</dbReference>
<sequence>MKYSFRLRLEQRLAADTFEVNLVLLCRPGCCYFHVLLDWPWLIEAVWPGGILVRKEFEPYFFLSLWTIRSGYVLD</sequence>